<comment type="caution">
    <text evidence="1">The sequence shown here is derived from an EMBL/GenBank/DDBJ whole genome shotgun (WGS) entry which is preliminary data.</text>
</comment>
<reference evidence="1 2" key="1">
    <citation type="submission" date="2018-01" db="EMBL/GenBank/DDBJ databases">
        <title>Draft genome of the strawberry crown rot pathogen Phytophthora cactorum.</title>
        <authorList>
            <person name="Armitage A.D."/>
            <person name="Lysoe E."/>
            <person name="Nellist C.F."/>
            <person name="Harrison R.J."/>
            <person name="Brurberg M.B."/>
        </authorList>
    </citation>
    <scope>NUCLEOTIDE SEQUENCE [LARGE SCALE GENOMIC DNA]</scope>
    <source>
        <strain evidence="1 2">10300</strain>
    </source>
</reference>
<gene>
    <name evidence="1" type="ORF">PC110_g10353</name>
</gene>
<accession>A0A329S9Q9</accession>
<organism evidence="1 2">
    <name type="scientific">Phytophthora cactorum</name>
    <dbReference type="NCBI Taxonomy" id="29920"/>
    <lineage>
        <taxon>Eukaryota</taxon>
        <taxon>Sar</taxon>
        <taxon>Stramenopiles</taxon>
        <taxon>Oomycota</taxon>
        <taxon>Peronosporomycetes</taxon>
        <taxon>Peronosporales</taxon>
        <taxon>Peronosporaceae</taxon>
        <taxon>Phytophthora</taxon>
    </lineage>
</organism>
<name>A0A329S9Q9_9STRA</name>
<evidence type="ECO:0000313" key="1">
    <source>
        <dbReference type="EMBL" id="RAW33339.1"/>
    </source>
</evidence>
<keyword evidence="2" id="KW-1185">Reference proteome</keyword>
<proteinExistence type="predicted"/>
<evidence type="ECO:0000313" key="2">
    <source>
        <dbReference type="Proteomes" id="UP000251314"/>
    </source>
</evidence>
<protein>
    <submittedName>
        <fullName evidence="1">Uncharacterized protein</fullName>
    </submittedName>
</protein>
<dbReference type="EMBL" id="MJFZ01000241">
    <property type="protein sequence ID" value="RAW33339.1"/>
    <property type="molecule type" value="Genomic_DNA"/>
</dbReference>
<dbReference type="Proteomes" id="UP000251314">
    <property type="component" value="Unassembled WGS sequence"/>
</dbReference>
<dbReference type="OrthoDB" id="120320at2759"/>
<sequence>MRRFEVSLRRRTNLTILNDDIRVERAARYMSFLRDLEPTIDLEQTVLMDETAVYFEDARQTTLNFTGARHVVIRSNGFASMRITVVLR</sequence>
<dbReference type="VEuPathDB" id="FungiDB:PC110_g10353"/>
<dbReference type="AlphaFoldDB" id="A0A329S9Q9"/>